<comment type="caution">
    <text evidence="2">The sequence shown here is derived from an EMBL/GenBank/DDBJ whole genome shotgun (WGS) entry which is preliminary data.</text>
</comment>
<evidence type="ECO:0000313" key="3">
    <source>
        <dbReference type="Proteomes" id="UP000585474"/>
    </source>
</evidence>
<reference evidence="2 3" key="1">
    <citation type="submission" date="2019-07" db="EMBL/GenBank/DDBJ databases">
        <title>De Novo Assembly of kiwifruit Actinidia rufa.</title>
        <authorList>
            <person name="Sugita-Konishi S."/>
            <person name="Sato K."/>
            <person name="Mori E."/>
            <person name="Abe Y."/>
            <person name="Kisaki G."/>
            <person name="Hamano K."/>
            <person name="Suezawa K."/>
            <person name="Otani M."/>
            <person name="Fukuda T."/>
            <person name="Manabe T."/>
            <person name="Gomi K."/>
            <person name="Tabuchi M."/>
            <person name="Akimitsu K."/>
            <person name="Kataoka I."/>
        </authorList>
    </citation>
    <scope>NUCLEOTIDE SEQUENCE [LARGE SCALE GENOMIC DNA]</scope>
    <source>
        <strain evidence="3">cv. Fuchu</strain>
    </source>
</reference>
<proteinExistence type="predicted"/>
<keyword evidence="3" id="KW-1185">Reference proteome</keyword>
<feature type="region of interest" description="Disordered" evidence="1">
    <location>
        <begin position="26"/>
        <end position="57"/>
    </location>
</feature>
<accession>A0A7J0ES70</accession>
<evidence type="ECO:0000313" key="2">
    <source>
        <dbReference type="EMBL" id="GFY89318.1"/>
    </source>
</evidence>
<dbReference type="Proteomes" id="UP000585474">
    <property type="component" value="Unassembled WGS sequence"/>
</dbReference>
<dbReference type="EMBL" id="BJWL01000006">
    <property type="protein sequence ID" value="GFY89318.1"/>
    <property type="molecule type" value="Genomic_DNA"/>
</dbReference>
<organism evidence="2 3">
    <name type="scientific">Actinidia rufa</name>
    <dbReference type="NCBI Taxonomy" id="165716"/>
    <lineage>
        <taxon>Eukaryota</taxon>
        <taxon>Viridiplantae</taxon>
        <taxon>Streptophyta</taxon>
        <taxon>Embryophyta</taxon>
        <taxon>Tracheophyta</taxon>
        <taxon>Spermatophyta</taxon>
        <taxon>Magnoliopsida</taxon>
        <taxon>eudicotyledons</taxon>
        <taxon>Gunneridae</taxon>
        <taxon>Pentapetalae</taxon>
        <taxon>asterids</taxon>
        <taxon>Ericales</taxon>
        <taxon>Actinidiaceae</taxon>
        <taxon>Actinidia</taxon>
    </lineage>
</organism>
<gene>
    <name evidence="2" type="ORF">Acr_06g0012580</name>
</gene>
<sequence>MENFSLTAQDIDAALTLIQLAAGEISRHDRTDDGDTAAPLRKSKRKRQSERDSLSPIKTREVRKSLQVCDKSDRCDDDVKANEEERSSDLISYITDDDDDELCFLPWKHGEREREREAEGSKSDTIDLWCGGDYLWRKKTKFRSLFDLYRTTPSL</sequence>
<evidence type="ECO:0000256" key="1">
    <source>
        <dbReference type="SAM" id="MobiDB-lite"/>
    </source>
</evidence>
<protein>
    <submittedName>
        <fullName evidence="2">Uncharacterized protein</fullName>
    </submittedName>
</protein>
<dbReference type="AlphaFoldDB" id="A0A7J0ES70"/>
<name>A0A7J0ES70_9ERIC</name>